<dbReference type="EMBL" id="CM055092">
    <property type="protein sequence ID" value="KAJ7568959.1"/>
    <property type="molecule type" value="Genomic_DNA"/>
</dbReference>
<evidence type="ECO:0000313" key="1">
    <source>
        <dbReference type="EMBL" id="KAJ7568959.1"/>
    </source>
</evidence>
<proteinExistence type="predicted"/>
<protein>
    <submittedName>
        <fullName evidence="1">Uncharacterized protein</fullName>
    </submittedName>
</protein>
<name>A0ACC2ER26_DIPCM</name>
<evidence type="ECO:0000313" key="2">
    <source>
        <dbReference type="Proteomes" id="UP001162992"/>
    </source>
</evidence>
<gene>
    <name evidence="1" type="ORF">O6H91_01G054600</name>
</gene>
<keyword evidence="2" id="KW-1185">Reference proteome</keyword>
<dbReference type="Proteomes" id="UP001162992">
    <property type="component" value="Chromosome 1"/>
</dbReference>
<reference evidence="2" key="1">
    <citation type="journal article" date="2024" name="Proc. Natl. Acad. Sci. U.S.A.">
        <title>Extraordinary preservation of gene collinearity over three hundred million years revealed in homosporous lycophytes.</title>
        <authorList>
            <person name="Li C."/>
            <person name="Wickell D."/>
            <person name="Kuo L.Y."/>
            <person name="Chen X."/>
            <person name="Nie B."/>
            <person name="Liao X."/>
            <person name="Peng D."/>
            <person name="Ji J."/>
            <person name="Jenkins J."/>
            <person name="Williams M."/>
            <person name="Shu S."/>
            <person name="Plott C."/>
            <person name="Barry K."/>
            <person name="Rajasekar S."/>
            <person name="Grimwood J."/>
            <person name="Han X."/>
            <person name="Sun S."/>
            <person name="Hou Z."/>
            <person name="He W."/>
            <person name="Dai G."/>
            <person name="Sun C."/>
            <person name="Schmutz J."/>
            <person name="Leebens-Mack J.H."/>
            <person name="Li F.W."/>
            <person name="Wang L."/>
        </authorList>
    </citation>
    <scope>NUCLEOTIDE SEQUENCE [LARGE SCALE GENOMIC DNA]</scope>
    <source>
        <strain evidence="2">cv. PW_Plant_1</strain>
    </source>
</reference>
<comment type="caution">
    <text evidence="1">The sequence shown here is derived from an EMBL/GenBank/DDBJ whole genome shotgun (WGS) entry which is preliminary data.</text>
</comment>
<organism evidence="1 2">
    <name type="scientific">Diphasiastrum complanatum</name>
    <name type="common">Issler's clubmoss</name>
    <name type="synonym">Lycopodium complanatum</name>
    <dbReference type="NCBI Taxonomy" id="34168"/>
    <lineage>
        <taxon>Eukaryota</taxon>
        <taxon>Viridiplantae</taxon>
        <taxon>Streptophyta</taxon>
        <taxon>Embryophyta</taxon>
        <taxon>Tracheophyta</taxon>
        <taxon>Lycopodiopsida</taxon>
        <taxon>Lycopodiales</taxon>
        <taxon>Lycopodiaceae</taxon>
        <taxon>Lycopodioideae</taxon>
        <taxon>Diphasiastrum</taxon>
    </lineage>
</organism>
<sequence length="787" mass="88720">MDCNKEEEEGAGMEDDDLLPNPGLPISFPLTSLHRLLDRSYFSSFHFPYNKSSVPLPPKAAADRPRLLVCHDLKGGYQDDKWVQGSSNSGAYSLWHWGCVDVFVYFSHNLVTIPPPGWVNAAHKHGVQVLGTFITEWEEGEKICQSLLESEESAQMYALRLAELAQALGFDGWLINIENKIRKDQIGNLIQFVKHLTISMHTLVPSSLVIWYDAVTIDGELDWQNCLNNKNYEFFDACDGVFINYTWKEEYAKVSAIAARHRAFDVYMGVDVFGRNTFGGGGFNSNIALKVAQEAGVSAALFAIAWVYETNQSPNFQEAEDRWWGTIEACWNYVNRNQLKFPFFSDFNEGFGKAMYVDGILVSTHPWSNLSCQNLQPRICLVKASQESPFHVSLSSEDAIYGGGSSLRFVGSVQIEEICVVELFPSQGILIGAPLNVSYSVLLGPSSQFCLVLKLQHRNNNRFIFLTGQNSIEVVKEAIDLSRKPYLSFKYREVCHDIMKVDSSKLDQNISAMSRGLKPDNSVEKSGWYLRQYFLELHECSLTNIYAVSHISELDYKKALQILEGNTSQGYSLSSISNDQGPCKLDTAENGKDIRSNRKIMSEIAPLVASGKSKRYYALLGHIRATSPSKDCFCPLKSCKFHASIIEWLENSEGARFTSLELKWVFDNQIDSLPRNIAKQDCACNESSLFVHYNVYFRPAYIVKNEAELEARKCDGVDYSKVQLRYLGAAFVQAFYVNFLPVPNDCNLLHFWLQPFCECGLAQDLKESPLCAVEVPSENSNVWKLNA</sequence>
<accession>A0ACC2ER26</accession>